<protein>
    <submittedName>
        <fullName evidence="1">Uncharacterized protein</fullName>
    </submittedName>
</protein>
<gene>
    <name evidence="1" type="ORF">LAUMK13_03173</name>
</gene>
<reference evidence="1 2" key="1">
    <citation type="submission" date="2018-09" db="EMBL/GenBank/DDBJ databases">
        <authorList>
            <person name="Tagini F."/>
        </authorList>
    </citation>
    <scope>NUCLEOTIDE SEQUENCE [LARGE SCALE GENOMIC DNA]</scope>
    <source>
        <strain evidence="1 2">MK13</strain>
    </source>
</reference>
<sequence length="81" mass="8831">MGVEVALKASSRRLILVRIRERASCASTLGSRSPAINAAIIARPDTPKMSEATTESLMQASSRSFSTRFFSAVRAPMRSMR</sequence>
<dbReference type="EMBL" id="UPHQ01000165">
    <property type="protein sequence ID" value="VBA40677.1"/>
    <property type="molecule type" value="Genomic_DNA"/>
</dbReference>
<proteinExistence type="predicted"/>
<keyword evidence="2" id="KW-1185">Reference proteome</keyword>
<dbReference type="RefSeq" id="WP_244232391.1">
    <property type="nucleotide sequence ID" value="NZ_UPHQ01000165.1"/>
</dbReference>
<dbReference type="Proteomes" id="UP000267289">
    <property type="component" value="Unassembled WGS sequence"/>
</dbReference>
<evidence type="ECO:0000313" key="1">
    <source>
        <dbReference type="EMBL" id="VBA40677.1"/>
    </source>
</evidence>
<organism evidence="1 2">
    <name type="scientific">Mycobacterium innocens</name>
    <dbReference type="NCBI Taxonomy" id="2341083"/>
    <lineage>
        <taxon>Bacteria</taxon>
        <taxon>Bacillati</taxon>
        <taxon>Actinomycetota</taxon>
        <taxon>Actinomycetes</taxon>
        <taxon>Mycobacteriales</taxon>
        <taxon>Mycobacteriaceae</taxon>
        <taxon>Mycobacterium</taxon>
    </lineage>
</organism>
<accession>A0A498Q5P4</accession>
<name>A0A498Q5P4_9MYCO</name>
<evidence type="ECO:0000313" key="2">
    <source>
        <dbReference type="Proteomes" id="UP000267289"/>
    </source>
</evidence>
<dbReference type="AlphaFoldDB" id="A0A498Q5P4"/>